<dbReference type="EMBL" id="RSCD01000021">
    <property type="protein sequence ID" value="RSH85224.1"/>
    <property type="molecule type" value="Genomic_DNA"/>
</dbReference>
<evidence type="ECO:0000256" key="1">
    <source>
        <dbReference type="SAM" id="MobiDB-lite"/>
    </source>
</evidence>
<sequence>MVVESPRLFKISRDLVTLNARLALALLTRHIVATRSPNHLVMPLEVTSAAPARSANRRQRKRRRRAQSYDSGSSDESSSSGSERGDEKKTAAKKDDGGKMDVDGEEEESSSSSASSSASSSSASSSSSGSSSESSSGSDDDSESDSGSDSDSDSDSDSGSEESEAKGAAATVSAISGPSRQRPRYPTLSPTPPPAEIPSFLPPRPSDEDESRAQNEEDDRRTRFRNVYMEKLVEGFGGDLEKLRSSDATLSAARLQSLIDSLAAV</sequence>
<feature type="compositionally biased region" description="Basic and acidic residues" evidence="1">
    <location>
        <begin position="83"/>
        <end position="102"/>
    </location>
</feature>
<feature type="compositionally biased region" description="Basic residues" evidence="1">
    <location>
        <begin position="55"/>
        <end position="66"/>
    </location>
</feature>
<keyword evidence="4" id="KW-1185">Reference proteome</keyword>
<feature type="region of interest" description="Disordered" evidence="1">
    <location>
        <begin position="50"/>
        <end position="221"/>
    </location>
</feature>
<dbReference type="STRING" id="1890683.A0A427Y266"/>
<feature type="domain" description="Ribosome-assembly protein 3 C-terminal" evidence="2">
    <location>
        <begin position="224"/>
        <end position="263"/>
    </location>
</feature>
<reference evidence="3 4" key="1">
    <citation type="submission" date="2018-11" db="EMBL/GenBank/DDBJ databases">
        <title>Genome sequence of Saitozyma podzolica DSM 27192.</title>
        <authorList>
            <person name="Aliyu H."/>
            <person name="Gorte O."/>
            <person name="Ochsenreither K."/>
        </authorList>
    </citation>
    <scope>NUCLEOTIDE SEQUENCE [LARGE SCALE GENOMIC DNA]</scope>
    <source>
        <strain evidence="3 4">DSM 27192</strain>
    </source>
</reference>
<name>A0A427Y266_9TREE</name>
<feature type="compositionally biased region" description="Low complexity" evidence="1">
    <location>
        <begin position="110"/>
        <end position="137"/>
    </location>
</feature>
<organism evidence="3 4">
    <name type="scientific">Saitozyma podzolica</name>
    <dbReference type="NCBI Taxonomy" id="1890683"/>
    <lineage>
        <taxon>Eukaryota</taxon>
        <taxon>Fungi</taxon>
        <taxon>Dikarya</taxon>
        <taxon>Basidiomycota</taxon>
        <taxon>Agaricomycotina</taxon>
        <taxon>Tremellomycetes</taxon>
        <taxon>Tremellales</taxon>
        <taxon>Trimorphomycetaceae</taxon>
        <taxon>Saitozyma</taxon>
    </lineage>
</organism>
<evidence type="ECO:0000259" key="2">
    <source>
        <dbReference type="Pfam" id="PF14615"/>
    </source>
</evidence>
<evidence type="ECO:0000313" key="4">
    <source>
        <dbReference type="Proteomes" id="UP000279259"/>
    </source>
</evidence>
<accession>A0A427Y266</accession>
<feature type="compositionally biased region" description="Basic and acidic residues" evidence="1">
    <location>
        <begin position="211"/>
        <end position="221"/>
    </location>
</feature>
<proteinExistence type="predicted"/>
<evidence type="ECO:0000313" key="3">
    <source>
        <dbReference type="EMBL" id="RSH85224.1"/>
    </source>
</evidence>
<feature type="compositionally biased region" description="Low complexity" evidence="1">
    <location>
        <begin position="68"/>
        <end position="82"/>
    </location>
</feature>
<gene>
    <name evidence="3" type="ORF">EHS25_005031</name>
</gene>
<dbReference type="InterPro" id="IPR028217">
    <property type="entry name" value="Rsa3_C"/>
</dbReference>
<feature type="compositionally biased region" description="Pro residues" evidence="1">
    <location>
        <begin position="189"/>
        <end position="204"/>
    </location>
</feature>
<dbReference type="AlphaFoldDB" id="A0A427Y266"/>
<feature type="compositionally biased region" description="Acidic residues" evidence="1">
    <location>
        <begin position="138"/>
        <end position="162"/>
    </location>
</feature>
<dbReference type="Pfam" id="PF14615">
    <property type="entry name" value="Rsa3"/>
    <property type="match status" value="1"/>
</dbReference>
<dbReference type="OrthoDB" id="69550at2759"/>
<comment type="caution">
    <text evidence="3">The sequence shown here is derived from an EMBL/GenBank/DDBJ whole genome shotgun (WGS) entry which is preliminary data.</text>
</comment>
<protein>
    <recommendedName>
        <fullName evidence="2">Ribosome-assembly protein 3 C-terminal domain-containing protein</fullName>
    </recommendedName>
</protein>
<dbReference type="Proteomes" id="UP000279259">
    <property type="component" value="Unassembled WGS sequence"/>
</dbReference>